<dbReference type="GO" id="GO:0016491">
    <property type="term" value="F:oxidoreductase activity"/>
    <property type="evidence" value="ECO:0007669"/>
    <property type="project" value="UniProtKB-KW"/>
</dbReference>
<reference evidence="4 5" key="1">
    <citation type="submission" date="2015-05" db="EMBL/GenBank/DDBJ databases">
        <title>Distinctive expansion of gene families associated with plant cell wall degradation and secondary metabolism in the genomes of grapevine trunk pathogens.</title>
        <authorList>
            <person name="Lawrence D.P."/>
            <person name="Travadon R."/>
            <person name="Rolshausen P.E."/>
            <person name="Baumgartner K."/>
        </authorList>
    </citation>
    <scope>NUCLEOTIDE SEQUENCE [LARGE SCALE GENOMIC DNA]</scope>
    <source>
        <strain evidence="4">DA912</strain>
    </source>
</reference>
<dbReference type="Gene3D" id="3.40.50.720">
    <property type="entry name" value="NAD(P)-binding Rossmann-like Domain"/>
    <property type="match status" value="1"/>
</dbReference>
<evidence type="ECO:0000313" key="4">
    <source>
        <dbReference type="EMBL" id="KKY36924.1"/>
    </source>
</evidence>
<reference evidence="4 5" key="2">
    <citation type="submission" date="2015-05" db="EMBL/GenBank/DDBJ databases">
        <authorList>
            <person name="Morales-Cruz A."/>
            <person name="Amrine K.C."/>
            <person name="Cantu D."/>
        </authorList>
    </citation>
    <scope>NUCLEOTIDE SEQUENCE [LARGE SCALE GENOMIC DNA]</scope>
    <source>
        <strain evidence="4">DA912</strain>
    </source>
</reference>
<sequence length="154" mass="16837">MSWAPPGGIQFNKLNTPLGEIGTSFTLYGQSKLANTLFARYLAKDYPQLTVAAVHPGVVDTGIADKTAQYNTWARLLLPAASPFMLTVEEGVKNQLWASTSKDVVSGRFYTPVGVLGNTTKLASDDALAERLREWTEAELGKYHEKTSVRSELT</sequence>
<dbReference type="OrthoDB" id="191139at2759"/>
<evidence type="ECO:0000313" key="5">
    <source>
        <dbReference type="Proteomes" id="UP000034680"/>
    </source>
</evidence>
<comment type="caution">
    <text evidence="4">The sequence shown here is derived from an EMBL/GenBank/DDBJ whole genome shotgun (WGS) entry which is preliminary data.</text>
</comment>
<organism evidence="4 5">
    <name type="scientific">Diaporthe ampelina</name>
    <dbReference type="NCBI Taxonomy" id="1214573"/>
    <lineage>
        <taxon>Eukaryota</taxon>
        <taxon>Fungi</taxon>
        <taxon>Dikarya</taxon>
        <taxon>Ascomycota</taxon>
        <taxon>Pezizomycotina</taxon>
        <taxon>Sordariomycetes</taxon>
        <taxon>Sordariomycetidae</taxon>
        <taxon>Diaporthales</taxon>
        <taxon>Diaporthaceae</taxon>
        <taxon>Diaporthe</taxon>
    </lineage>
</organism>
<dbReference type="InterPro" id="IPR036291">
    <property type="entry name" value="NAD(P)-bd_dom_sf"/>
</dbReference>
<comment type="similarity">
    <text evidence="1">Belongs to the short-chain dehydrogenases/reductases (SDR) family.</text>
</comment>
<dbReference type="PANTHER" id="PTHR24320">
    <property type="entry name" value="RETINOL DEHYDROGENASE"/>
    <property type="match status" value="1"/>
</dbReference>
<accession>A0A0G2FSJ3</accession>
<keyword evidence="3" id="KW-0560">Oxidoreductase</keyword>
<dbReference type="EMBL" id="LCUC01000104">
    <property type="protein sequence ID" value="KKY36924.1"/>
    <property type="molecule type" value="Genomic_DNA"/>
</dbReference>
<evidence type="ECO:0000256" key="2">
    <source>
        <dbReference type="ARBA" id="ARBA00022857"/>
    </source>
</evidence>
<evidence type="ECO:0000256" key="1">
    <source>
        <dbReference type="ARBA" id="ARBA00006484"/>
    </source>
</evidence>
<proteinExistence type="inferred from homology"/>
<dbReference type="Proteomes" id="UP000034680">
    <property type="component" value="Unassembled WGS sequence"/>
</dbReference>
<dbReference type="PANTHER" id="PTHR24320:SF282">
    <property type="entry name" value="WW DOMAIN-CONTAINING OXIDOREDUCTASE"/>
    <property type="match status" value="1"/>
</dbReference>
<dbReference type="SUPFAM" id="SSF51735">
    <property type="entry name" value="NAD(P)-binding Rossmann-fold domains"/>
    <property type="match status" value="1"/>
</dbReference>
<keyword evidence="5" id="KW-1185">Reference proteome</keyword>
<gene>
    <name evidence="4" type="ORF">UCDDA912_g03071</name>
</gene>
<dbReference type="AlphaFoldDB" id="A0A0G2FSJ3"/>
<evidence type="ECO:0000256" key="3">
    <source>
        <dbReference type="ARBA" id="ARBA00023002"/>
    </source>
</evidence>
<name>A0A0G2FSJ3_9PEZI</name>
<protein>
    <submittedName>
        <fullName evidence="4">Putative short-chain dehydrogenase reductase</fullName>
    </submittedName>
</protein>
<dbReference type="STRING" id="1214573.A0A0G2FSJ3"/>
<keyword evidence="2" id="KW-0521">NADP</keyword>